<accession>A0A8S5VH42</accession>
<name>A0A8S5VH42_9CAUD</name>
<keyword evidence="1" id="KW-1133">Transmembrane helix</keyword>
<proteinExistence type="predicted"/>
<keyword evidence="1" id="KW-0812">Transmembrane</keyword>
<keyword evidence="1" id="KW-0472">Membrane</keyword>
<reference evidence="2" key="1">
    <citation type="journal article" date="2021" name="Proc. Natl. Acad. Sci. U.S.A.">
        <title>A Catalog of Tens of Thousands of Viruses from Human Metagenomes Reveals Hidden Associations with Chronic Diseases.</title>
        <authorList>
            <person name="Tisza M.J."/>
            <person name="Buck C.B."/>
        </authorList>
    </citation>
    <scope>NUCLEOTIDE SEQUENCE</scope>
    <source>
        <strain evidence="2">CtkfK18</strain>
    </source>
</reference>
<feature type="transmembrane region" description="Helical" evidence="1">
    <location>
        <begin position="12"/>
        <end position="35"/>
    </location>
</feature>
<dbReference type="EMBL" id="BK016265">
    <property type="protein sequence ID" value="DAG05998.1"/>
    <property type="molecule type" value="Genomic_DNA"/>
</dbReference>
<organism evidence="2">
    <name type="scientific">Myoviridae sp. ctkfK18</name>
    <dbReference type="NCBI Taxonomy" id="2825165"/>
    <lineage>
        <taxon>Viruses</taxon>
        <taxon>Duplodnaviria</taxon>
        <taxon>Heunggongvirae</taxon>
        <taxon>Uroviricota</taxon>
        <taxon>Caudoviricetes</taxon>
    </lineage>
</organism>
<protein>
    <submittedName>
        <fullName evidence="2">Uncharacterized protein</fullName>
    </submittedName>
</protein>
<evidence type="ECO:0000256" key="1">
    <source>
        <dbReference type="SAM" id="Phobius"/>
    </source>
</evidence>
<evidence type="ECO:0000313" key="2">
    <source>
        <dbReference type="EMBL" id="DAG05998.1"/>
    </source>
</evidence>
<sequence>MEIFLLLMGRILLLLIKFCMICFIFVSIPIIIYLYSFTSRAAKQLIHLQMVKFEYKKYIKDRKRYLKEQKEKEEQERQL</sequence>